<dbReference type="InterPro" id="IPR044926">
    <property type="entry name" value="RGS_subdomain_2"/>
</dbReference>
<feature type="domain" description="PX" evidence="6">
    <location>
        <begin position="792"/>
        <end position="914"/>
    </location>
</feature>
<dbReference type="SUPFAM" id="SSF64268">
    <property type="entry name" value="PX domain"/>
    <property type="match status" value="1"/>
</dbReference>
<evidence type="ECO:0000256" key="1">
    <source>
        <dbReference type="ARBA" id="ARBA00010883"/>
    </source>
</evidence>
<feature type="domain" description="RGS" evidence="5">
    <location>
        <begin position="422"/>
        <end position="556"/>
    </location>
</feature>
<evidence type="ECO:0000256" key="4">
    <source>
        <dbReference type="SAM" id="Phobius"/>
    </source>
</evidence>
<evidence type="ECO:0000313" key="9">
    <source>
        <dbReference type="Proteomes" id="UP000292447"/>
    </source>
</evidence>
<dbReference type="Proteomes" id="UP000292447">
    <property type="component" value="Chromosome II"/>
</dbReference>
<dbReference type="PROSITE" id="PS50132">
    <property type="entry name" value="RGS"/>
    <property type="match status" value="1"/>
</dbReference>
<dbReference type="InterPro" id="IPR001683">
    <property type="entry name" value="PX_dom"/>
</dbReference>
<dbReference type="Gene3D" id="1.10.167.10">
    <property type="entry name" value="Regulator of G-protein Signalling 4, domain 2"/>
    <property type="match status" value="1"/>
</dbReference>
<keyword evidence="2" id="KW-0175">Coiled coil</keyword>
<dbReference type="GO" id="GO:0035091">
    <property type="term" value="F:phosphatidylinositol binding"/>
    <property type="evidence" value="ECO:0007669"/>
    <property type="project" value="InterPro"/>
</dbReference>
<dbReference type="Pfam" id="PF00615">
    <property type="entry name" value="RGS"/>
    <property type="match status" value="1"/>
</dbReference>
<protein>
    <submittedName>
        <fullName evidence="8">Sorting nexin-25</fullName>
    </submittedName>
</protein>
<proteinExistence type="inferred from homology"/>
<feature type="coiled-coil region" evidence="2">
    <location>
        <begin position="724"/>
        <end position="777"/>
    </location>
</feature>
<dbReference type="InterPro" id="IPR036305">
    <property type="entry name" value="RGS_sf"/>
</dbReference>
<keyword evidence="4" id="KW-0812">Transmembrane</keyword>
<dbReference type="SUPFAM" id="SSF48097">
    <property type="entry name" value="Regulator of G-protein signaling, RGS"/>
    <property type="match status" value="1"/>
</dbReference>
<dbReference type="PROSITE" id="PS50195">
    <property type="entry name" value="PX"/>
    <property type="match status" value="1"/>
</dbReference>
<evidence type="ECO:0000313" key="8">
    <source>
        <dbReference type="EMBL" id="QBM87256.1"/>
    </source>
</evidence>
<organism evidence="8 9">
    <name type="scientific">Metschnikowia aff. pulcherrima</name>
    <dbReference type="NCBI Taxonomy" id="2163413"/>
    <lineage>
        <taxon>Eukaryota</taxon>
        <taxon>Fungi</taxon>
        <taxon>Dikarya</taxon>
        <taxon>Ascomycota</taxon>
        <taxon>Saccharomycotina</taxon>
        <taxon>Pichiomycetes</taxon>
        <taxon>Metschnikowiaceae</taxon>
        <taxon>Metschnikowia</taxon>
    </lineage>
</organism>
<reference evidence="9" key="1">
    <citation type="submission" date="2019-03" db="EMBL/GenBank/DDBJ databases">
        <title>Snf2 controls pulcherriminic acid biosynthesis and connects pigmentation and antifungal activity of the yeast Metschnikowia pulcherrima.</title>
        <authorList>
            <person name="Gore-Lloyd D."/>
            <person name="Sumann I."/>
            <person name="Brachmann A.O."/>
            <person name="Schneeberger K."/>
            <person name="Ortiz-Merino R.A."/>
            <person name="Moreno-Beltran M."/>
            <person name="Schlaefli M."/>
            <person name="Kirner P."/>
            <person name="Santos Kron A."/>
            <person name="Wolfe K.H."/>
            <person name="Piel J."/>
            <person name="Ahrens C.H."/>
            <person name="Henk D."/>
            <person name="Freimoser F.M."/>
        </authorList>
    </citation>
    <scope>NUCLEOTIDE SEQUENCE [LARGE SCALE GENOMIC DNA]</scope>
    <source>
        <strain evidence="9">APC 1.2</strain>
    </source>
</reference>
<feature type="transmembrane region" description="Helical" evidence="4">
    <location>
        <begin position="46"/>
        <end position="68"/>
    </location>
</feature>
<accession>A0A4P6XM01</accession>
<dbReference type="PROSITE" id="PS51207">
    <property type="entry name" value="PXA"/>
    <property type="match status" value="1"/>
</dbReference>
<dbReference type="PANTHER" id="PTHR22775:SF3">
    <property type="entry name" value="SORTING NEXIN-13"/>
    <property type="match status" value="1"/>
</dbReference>
<keyword evidence="4" id="KW-1133">Transmembrane helix</keyword>
<evidence type="ECO:0000256" key="3">
    <source>
        <dbReference type="SAM" id="MobiDB-lite"/>
    </source>
</evidence>
<dbReference type="SMART" id="SM00313">
    <property type="entry name" value="PXA"/>
    <property type="match status" value="1"/>
</dbReference>
<keyword evidence="4" id="KW-0472">Membrane</keyword>
<evidence type="ECO:0000259" key="6">
    <source>
        <dbReference type="PROSITE" id="PS50195"/>
    </source>
</evidence>
<dbReference type="SMART" id="SM00312">
    <property type="entry name" value="PX"/>
    <property type="match status" value="1"/>
</dbReference>
<feature type="region of interest" description="Disordered" evidence="3">
    <location>
        <begin position="681"/>
        <end position="700"/>
    </location>
</feature>
<keyword evidence="9" id="KW-1185">Reference proteome</keyword>
<dbReference type="InterPro" id="IPR036871">
    <property type="entry name" value="PX_dom_sf"/>
</dbReference>
<dbReference type="InterPro" id="IPR016137">
    <property type="entry name" value="RGS"/>
</dbReference>
<dbReference type="SMART" id="SM00315">
    <property type="entry name" value="RGS"/>
    <property type="match status" value="1"/>
</dbReference>
<sequence length="1137" mass="129190">MRFTLISKNTNSGCPQMNTQSFGFLVRLQNVMRIGQKKNMIKLLRYAKISAVVALMVCFRHSLLWWLAANTVFVLYILHRVFRAKTSAVSPKASKLRKFAFLEKNNWQRETSSLVADPKSLSLPAINDSPEISQSLAELTELIIKEFVDLWFTKISASTLFQDSIRVELKHVYASLSARCAAMDVPNLLVHKVLPILTDHYARFTSVASLHDTTYSLEGKSSVARKFGEGNLHEGVTMAGSASKVQEKRYLRSKVETFLPYLLSSRESSNGIVTTLLTEILACTVLTNVISVVCEGDFFNQMIVKVVGANLQHRSQVMRLRAALQQHTTQTPDRTIQARDYIALPPLRLPISPECVSAWMTRIPNCSTEERERLSHALGEKYASLDPDSPTYHRDYAAVSKMLSMVKSNVKIHVNDDSKLENLDAVLAEPKHRAVFREFLRGSKNEAEVDFWQDIELMRAPLEGSGISEVTLSLEFSNKDDILKIHEKYFKMDCFAISELIRTAVSNYVENMTARDAGLYQRARQALLELQTDLFLHMKEMHFPAFQQSSRFGDLDTALPKKHSSRRVASAAFLRNSLEIPDPNLYNDHDQRHSSSVSPAVIQAVESAFEKIMDTASPELEQDNKLLAFNPFDSIDSMDALCHKTSQASLFGDTTLPLDESAFGKHMSSLNRLSALFENESESDSDTNSVLSDSVDSDLSDSRNMSNLELLLAAPGDLSLAEKINVLDRDIENLSEQNEILLSLLKKAELTNNVAELKILRRSNASVEKEINSKELQKQQYIVQESDNSLYGKSKVKIQSCVFGKDESMTYVMYVIEVQKFSSQDPTEIVAGWIVARRFSQFHKLNEYLKRKYPEVNEIKFPKKNVPYLKFQKAQQIEIRKPLLEQYLQELLKLPDVCSDPAFRSFLSSENFHVGKATTTTKTKMDSILTRFYQDSSNQPQNKKSEKPQIKRNEEMLLNIREMERELKQFDEVQTNFAKVPFVKPISDLLLTVFNLSRSNWLRGRALLVILQQVLGSTIEKTITSQIKASIQQENRIVDALSLLQNILFPGGKSRELPEIRTKSEQQATRKEAFIILQVFMSETCAKIFGVKNTNFACKNIFEMVQNDYLNEHLMFKVLDEVLMALFPELTESTAEK</sequence>
<dbReference type="STRING" id="2163413.A0A4P6XM01"/>
<dbReference type="EMBL" id="CP034457">
    <property type="protein sequence ID" value="QBM87256.1"/>
    <property type="molecule type" value="Genomic_DNA"/>
</dbReference>
<dbReference type="Pfam" id="PF00787">
    <property type="entry name" value="PX"/>
    <property type="match status" value="1"/>
</dbReference>
<dbReference type="AlphaFoldDB" id="A0A4P6XM01"/>
<dbReference type="Gene3D" id="3.30.1520.10">
    <property type="entry name" value="Phox-like domain"/>
    <property type="match status" value="1"/>
</dbReference>
<evidence type="ECO:0000256" key="2">
    <source>
        <dbReference type="SAM" id="Coils"/>
    </source>
</evidence>
<evidence type="ECO:0000259" key="5">
    <source>
        <dbReference type="PROSITE" id="PS50132"/>
    </source>
</evidence>
<name>A0A4P6XM01_9ASCO</name>
<evidence type="ECO:0000259" key="7">
    <source>
        <dbReference type="PROSITE" id="PS51207"/>
    </source>
</evidence>
<dbReference type="InterPro" id="IPR013937">
    <property type="entry name" value="Sorting_nexin_C"/>
</dbReference>
<dbReference type="InterPro" id="IPR003114">
    <property type="entry name" value="Phox_assoc"/>
</dbReference>
<feature type="domain" description="PXA" evidence="7">
    <location>
        <begin position="129"/>
        <end position="311"/>
    </location>
</feature>
<dbReference type="Pfam" id="PF02194">
    <property type="entry name" value="PXA"/>
    <property type="match status" value="1"/>
</dbReference>
<gene>
    <name evidence="8" type="primary">MPUL0B04560</name>
    <name evidence="8" type="ORF">METSCH_B04560</name>
</gene>
<comment type="similarity">
    <text evidence="1">Belongs to the sorting nexin family.</text>
</comment>
<dbReference type="PANTHER" id="PTHR22775">
    <property type="entry name" value="SORTING NEXIN"/>
    <property type="match status" value="1"/>
</dbReference>
<dbReference type="Pfam" id="PF08628">
    <property type="entry name" value="Nexin_C"/>
    <property type="match status" value="1"/>
</dbReference>